<feature type="region of interest" description="Disordered" evidence="1">
    <location>
        <begin position="1"/>
        <end position="20"/>
    </location>
</feature>
<protein>
    <submittedName>
        <fullName evidence="2">Uncharacterized protein</fullName>
    </submittedName>
</protein>
<comment type="caution">
    <text evidence="2">The sequence shown here is derived from an EMBL/GenBank/DDBJ whole genome shotgun (WGS) entry which is preliminary data.</text>
</comment>
<proteinExistence type="predicted"/>
<keyword evidence="3" id="KW-1185">Reference proteome</keyword>
<accession>A0A3N1H824</accession>
<gene>
    <name evidence="2" type="ORF">EDD40_4025</name>
</gene>
<reference evidence="2 3" key="1">
    <citation type="submission" date="2018-11" db="EMBL/GenBank/DDBJ databases">
        <title>Sequencing the genomes of 1000 actinobacteria strains.</title>
        <authorList>
            <person name="Klenk H.-P."/>
        </authorList>
    </citation>
    <scope>NUCLEOTIDE SEQUENCE [LARGE SCALE GENOMIC DNA]</scope>
    <source>
        <strain evidence="2 3">DSM 44231</strain>
    </source>
</reference>
<dbReference type="Proteomes" id="UP000268727">
    <property type="component" value="Unassembled WGS sequence"/>
</dbReference>
<name>A0A3N1H824_9PSEU</name>
<dbReference type="RefSeq" id="WP_170185143.1">
    <property type="nucleotide sequence ID" value="NZ_RJKM01000001.1"/>
</dbReference>
<evidence type="ECO:0000313" key="2">
    <source>
        <dbReference type="EMBL" id="ROP38663.1"/>
    </source>
</evidence>
<dbReference type="AlphaFoldDB" id="A0A3N1H824"/>
<sequence>MTTPRRGVARADTTGLPASASGTVLLCGGAVAGWASAVAAKPRSEI</sequence>
<organism evidence="2 3">
    <name type="scientific">Saccharothrix texasensis</name>
    <dbReference type="NCBI Taxonomy" id="103734"/>
    <lineage>
        <taxon>Bacteria</taxon>
        <taxon>Bacillati</taxon>
        <taxon>Actinomycetota</taxon>
        <taxon>Actinomycetes</taxon>
        <taxon>Pseudonocardiales</taxon>
        <taxon>Pseudonocardiaceae</taxon>
        <taxon>Saccharothrix</taxon>
    </lineage>
</organism>
<evidence type="ECO:0000256" key="1">
    <source>
        <dbReference type="SAM" id="MobiDB-lite"/>
    </source>
</evidence>
<dbReference type="EMBL" id="RJKM01000001">
    <property type="protein sequence ID" value="ROP38663.1"/>
    <property type="molecule type" value="Genomic_DNA"/>
</dbReference>
<evidence type="ECO:0000313" key="3">
    <source>
        <dbReference type="Proteomes" id="UP000268727"/>
    </source>
</evidence>